<dbReference type="Proteomes" id="UP001139451">
    <property type="component" value="Unassembled WGS sequence"/>
</dbReference>
<evidence type="ECO:0000313" key="2">
    <source>
        <dbReference type="EMBL" id="MCP3729618.1"/>
    </source>
</evidence>
<dbReference type="EMBL" id="JAMLDX010000002">
    <property type="protein sequence ID" value="MCP3729618.1"/>
    <property type="molecule type" value="Genomic_DNA"/>
</dbReference>
<protein>
    <submittedName>
        <fullName evidence="2">DUF4893 domain-containing protein</fullName>
    </submittedName>
</protein>
<reference evidence="2" key="1">
    <citation type="submission" date="2022-05" db="EMBL/GenBank/DDBJ databases">
        <title>Sphingomonas sp. strain MG17 Genome sequencing and assembly.</title>
        <authorList>
            <person name="Kim I."/>
        </authorList>
    </citation>
    <scope>NUCLEOTIDE SEQUENCE</scope>
    <source>
        <strain evidence="2">MG17</strain>
    </source>
</reference>
<accession>A0A9X2HLR8</accession>
<organism evidence="2 3">
    <name type="scientific">Sphingomonas tagetis</name>
    <dbReference type="NCBI Taxonomy" id="2949092"/>
    <lineage>
        <taxon>Bacteria</taxon>
        <taxon>Pseudomonadati</taxon>
        <taxon>Pseudomonadota</taxon>
        <taxon>Alphaproteobacteria</taxon>
        <taxon>Sphingomonadales</taxon>
        <taxon>Sphingomonadaceae</taxon>
        <taxon>Sphingomonas</taxon>
    </lineage>
</organism>
<sequence length="204" mass="22463">MKIALPLLLALSLAACARGGALDTVSPPETRWRAITTEQDRDRLRNWRKAWVEALPRARAVDAVAITAGGALFEPDQALGNAMPPAGDYKCRTFKLGAKRPGLRDFTAFPWFGCRVGRAGDVPALVKLDGSQRPMGRLYAETDARVIFLGTLELGDENVPLEYGLDAQRDMAGYVERIGTTRWRLVLPWPSFESQLDVIELVPA</sequence>
<keyword evidence="1" id="KW-0732">Signal</keyword>
<comment type="caution">
    <text evidence="2">The sequence shown here is derived from an EMBL/GenBank/DDBJ whole genome shotgun (WGS) entry which is preliminary data.</text>
</comment>
<evidence type="ECO:0000256" key="1">
    <source>
        <dbReference type="SAM" id="SignalP"/>
    </source>
</evidence>
<proteinExistence type="predicted"/>
<dbReference type="RefSeq" id="WP_254291599.1">
    <property type="nucleotide sequence ID" value="NZ_JAMLDX010000002.1"/>
</dbReference>
<evidence type="ECO:0000313" key="3">
    <source>
        <dbReference type="Proteomes" id="UP001139451"/>
    </source>
</evidence>
<name>A0A9X2HLR8_9SPHN</name>
<dbReference type="InterPro" id="IPR032609">
    <property type="entry name" value="DUF4893"/>
</dbReference>
<dbReference type="PROSITE" id="PS51257">
    <property type="entry name" value="PROKAR_LIPOPROTEIN"/>
    <property type="match status" value="1"/>
</dbReference>
<feature type="chain" id="PRO_5040932514" evidence="1">
    <location>
        <begin position="18"/>
        <end position="204"/>
    </location>
</feature>
<dbReference type="Pfam" id="PF16233">
    <property type="entry name" value="DUF4893"/>
    <property type="match status" value="1"/>
</dbReference>
<gene>
    <name evidence="2" type="ORF">M9978_04180</name>
</gene>
<dbReference type="AlphaFoldDB" id="A0A9X2HLR8"/>
<keyword evidence="3" id="KW-1185">Reference proteome</keyword>
<feature type="signal peptide" evidence="1">
    <location>
        <begin position="1"/>
        <end position="17"/>
    </location>
</feature>